<evidence type="ECO:0000256" key="2">
    <source>
        <dbReference type="ARBA" id="ARBA00022741"/>
    </source>
</evidence>
<keyword evidence="2 5" id="KW-0547">Nucleotide-binding</keyword>
<keyword evidence="4 5" id="KW-0067">ATP-binding</keyword>
<accession>A0A388LLG2</accession>
<evidence type="ECO:0000256" key="6">
    <source>
        <dbReference type="SAM" id="MobiDB-lite"/>
    </source>
</evidence>
<evidence type="ECO:0000256" key="4">
    <source>
        <dbReference type="ARBA" id="ARBA00022840"/>
    </source>
</evidence>
<name>A0A388LLG2_CHABU</name>
<dbReference type="InterPro" id="IPR008271">
    <property type="entry name" value="Ser/Thr_kinase_AS"/>
</dbReference>
<keyword evidence="1" id="KW-0808">Transferase</keyword>
<dbReference type="Gramene" id="GBG83159">
    <property type="protein sequence ID" value="GBG83159"/>
    <property type="gene ID" value="CBR_g36775"/>
</dbReference>
<feature type="region of interest" description="Disordered" evidence="6">
    <location>
        <begin position="1"/>
        <end position="29"/>
    </location>
</feature>
<keyword evidence="9" id="KW-1185">Reference proteome</keyword>
<evidence type="ECO:0000313" key="8">
    <source>
        <dbReference type="EMBL" id="GBG83159.1"/>
    </source>
</evidence>
<dbReference type="PANTHER" id="PTHR48011:SF4">
    <property type="entry name" value="MITOGEN-ACTIVATED PROTEIN KINASE KINASE KINASE 19"/>
    <property type="match status" value="1"/>
</dbReference>
<dbReference type="STRING" id="69332.A0A388LLG2"/>
<dbReference type="InterPro" id="IPR000719">
    <property type="entry name" value="Prot_kinase_dom"/>
</dbReference>
<dbReference type="AlphaFoldDB" id="A0A388LLG2"/>
<reference evidence="8 9" key="1">
    <citation type="journal article" date="2018" name="Cell">
        <title>The Chara Genome: Secondary Complexity and Implications for Plant Terrestrialization.</title>
        <authorList>
            <person name="Nishiyama T."/>
            <person name="Sakayama H."/>
            <person name="Vries J.D."/>
            <person name="Buschmann H."/>
            <person name="Saint-Marcoux D."/>
            <person name="Ullrich K.K."/>
            <person name="Haas F.B."/>
            <person name="Vanderstraeten L."/>
            <person name="Becker D."/>
            <person name="Lang D."/>
            <person name="Vosolsobe S."/>
            <person name="Rombauts S."/>
            <person name="Wilhelmsson P.K.I."/>
            <person name="Janitza P."/>
            <person name="Kern R."/>
            <person name="Heyl A."/>
            <person name="Rumpler F."/>
            <person name="Villalobos L.I.A.C."/>
            <person name="Clay J.M."/>
            <person name="Skokan R."/>
            <person name="Toyoda A."/>
            <person name="Suzuki Y."/>
            <person name="Kagoshima H."/>
            <person name="Schijlen E."/>
            <person name="Tajeshwar N."/>
            <person name="Catarino B."/>
            <person name="Hetherington A.J."/>
            <person name="Saltykova A."/>
            <person name="Bonnot C."/>
            <person name="Breuninger H."/>
            <person name="Symeonidi A."/>
            <person name="Radhakrishnan G.V."/>
            <person name="Van Nieuwerburgh F."/>
            <person name="Deforce D."/>
            <person name="Chang C."/>
            <person name="Karol K.G."/>
            <person name="Hedrich R."/>
            <person name="Ulvskov P."/>
            <person name="Glockner G."/>
            <person name="Delwiche C.F."/>
            <person name="Petrasek J."/>
            <person name="Van de Peer Y."/>
            <person name="Friml J."/>
            <person name="Beilby M."/>
            <person name="Dolan L."/>
            <person name="Kohara Y."/>
            <person name="Sugano S."/>
            <person name="Fujiyama A."/>
            <person name="Delaux P.-M."/>
            <person name="Quint M."/>
            <person name="TheiBen G."/>
            <person name="Hagemann M."/>
            <person name="Harholt J."/>
            <person name="Dunand C."/>
            <person name="Zachgo S."/>
            <person name="Langdale J."/>
            <person name="Maumus F."/>
            <person name="Straeten D.V.D."/>
            <person name="Gould S.B."/>
            <person name="Rensing S.A."/>
        </authorList>
    </citation>
    <scope>NUCLEOTIDE SEQUENCE [LARGE SCALE GENOMIC DNA]</scope>
    <source>
        <strain evidence="8 9">S276</strain>
    </source>
</reference>
<dbReference type="PROSITE" id="PS00107">
    <property type="entry name" value="PROTEIN_KINASE_ATP"/>
    <property type="match status" value="1"/>
</dbReference>
<dbReference type="InterPro" id="IPR052751">
    <property type="entry name" value="Plant_MAPKKK"/>
</dbReference>
<evidence type="ECO:0000259" key="7">
    <source>
        <dbReference type="PROSITE" id="PS50011"/>
    </source>
</evidence>
<dbReference type="CDD" id="cd06606">
    <property type="entry name" value="STKc_MAPKKK"/>
    <property type="match status" value="1"/>
</dbReference>
<organism evidence="8 9">
    <name type="scientific">Chara braunii</name>
    <name type="common">Braun's stonewort</name>
    <dbReference type="NCBI Taxonomy" id="69332"/>
    <lineage>
        <taxon>Eukaryota</taxon>
        <taxon>Viridiplantae</taxon>
        <taxon>Streptophyta</taxon>
        <taxon>Charophyceae</taxon>
        <taxon>Charales</taxon>
        <taxon>Characeae</taxon>
        <taxon>Chara</taxon>
    </lineage>
</organism>
<dbReference type="Gene3D" id="1.10.510.10">
    <property type="entry name" value="Transferase(Phosphotransferase) domain 1"/>
    <property type="match status" value="1"/>
</dbReference>
<dbReference type="PROSITE" id="PS50011">
    <property type="entry name" value="PROTEIN_KINASE_DOM"/>
    <property type="match status" value="1"/>
</dbReference>
<evidence type="ECO:0000256" key="5">
    <source>
        <dbReference type="PROSITE-ProRule" id="PRU10141"/>
    </source>
</evidence>
<feature type="binding site" evidence="5">
    <location>
        <position position="71"/>
    </location>
    <ligand>
        <name>ATP</name>
        <dbReference type="ChEBI" id="CHEBI:30616"/>
    </ligand>
</feature>
<dbReference type="PROSITE" id="PS00108">
    <property type="entry name" value="PROTEIN_KINASE_ST"/>
    <property type="match status" value="1"/>
</dbReference>
<dbReference type="GO" id="GO:0007165">
    <property type="term" value="P:signal transduction"/>
    <property type="evidence" value="ECO:0007669"/>
    <property type="project" value="TreeGrafter"/>
</dbReference>
<dbReference type="GO" id="GO:0005524">
    <property type="term" value="F:ATP binding"/>
    <property type="evidence" value="ECO:0007669"/>
    <property type="project" value="UniProtKB-UniRule"/>
</dbReference>
<feature type="region of interest" description="Disordered" evidence="6">
    <location>
        <begin position="501"/>
        <end position="520"/>
    </location>
</feature>
<evidence type="ECO:0000256" key="1">
    <source>
        <dbReference type="ARBA" id="ARBA00022679"/>
    </source>
</evidence>
<proteinExistence type="predicted"/>
<dbReference type="Proteomes" id="UP000265515">
    <property type="component" value="Unassembled WGS sequence"/>
</dbReference>
<dbReference type="InterPro" id="IPR017441">
    <property type="entry name" value="Protein_kinase_ATP_BS"/>
</dbReference>
<sequence length="711" mass="76237">MMAAHGGRQLGANGNVPGDGCPDESDNVTACGRSEERVSSRWIRGSVLGQGSFGRVHYALDRRSCAVFAVKTVVISPAAVCNPGGSLARAPMAELRGLENEITILGRLGPSPHVVRYLGDDWTVAQDGSMERNLFLELANGGSLADFTKRFGGKLDESMIRRCCRGMVRGLQHAHSRGVVHRDVKGQNVLTMVDEAGGVTAKLADFGASACIWGNRGADNDGQSQGSSGDECGACPRRSAGLAGTVQWMAPEVACQSGPLTVASDIWSLGCTVIEMATGRAPWSDVEDIMSALFRIACTDEVPAFPEHLSVEAKDFLSKCLVREPSRRWSASQLLEHPFLANAGHEAVAPARRRSSSAKLVEGNSHPVGLRAHVDRALAEGAVSYPLGGGKEAPMGDDMRESGETRWGSGSERLTCSSRLEKARKQEVSPRLVFDLPTAFGSEVSIHSANGAGLVAVPIRKNGQSSAPDVSLDGLGWECNHGDGKRLGLTGLIQSCSIEREDGKAPVEGHPGRPNDAPRAEEALPVKPDAFCRIQKPLPDGCSPGCSLVHRSSRREIFRGFDEESDAGGEEAAVMNKADVGLWQPASRELSVRGPSGEWIQVLRGRRQQGCRVASPSKESASAGERRWSWMRCAIHHRDDVSPPQQQVTSGRIASIGSTPGHPERCISRLDDLRILVTDAQNRWYVKQRASISMTSNNVGSTKRVDLRAEE</sequence>
<dbReference type="InterPro" id="IPR011009">
    <property type="entry name" value="Kinase-like_dom_sf"/>
</dbReference>
<dbReference type="SMART" id="SM00220">
    <property type="entry name" value="S_TKc"/>
    <property type="match status" value="1"/>
</dbReference>
<feature type="region of interest" description="Disordered" evidence="6">
    <location>
        <begin position="388"/>
        <end position="411"/>
    </location>
</feature>
<dbReference type="SUPFAM" id="SSF56112">
    <property type="entry name" value="Protein kinase-like (PK-like)"/>
    <property type="match status" value="1"/>
</dbReference>
<dbReference type="EMBL" id="BFEA01000430">
    <property type="protein sequence ID" value="GBG83159.1"/>
    <property type="molecule type" value="Genomic_DNA"/>
</dbReference>
<comment type="caution">
    <text evidence="8">The sequence shown here is derived from an EMBL/GenBank/DDBJ whole genome shotgun (WGS) entry which is preliminary data.</text>
</comment>
<protein>
    <recommendedName>
        <fullName evidence="7">Protein kinase domain-containing protein</fullName>
    </recommendedName>
</protein>
<dbReference type="OrthoDB" id="275301at2759"/>
<keyword evidence="3" id="KW-0418">Kinase</keyword>
<dbReference type="Pfam" id="PF00069">
    <property type="entry name" value="Pkinase"/>
    <property type="match status" value="1"/>
</dbReference>
<feature type="domain" description="Protein kinase" evidence="7">
    <location>
        <begin position="42"/>
        <end position="340"/>
    </location>
</feature>
<dbReference type="GO" id="GO:0004672">
    <property type="term" value="F:protein kinase activity"/>
    <property type="evidence" value="ECO:0007669"/>
    <property type="project" value="InterPro"/>
</dbReference>
<dbReference type="PANTHER" id="PTHR48011">
    <property type="entry name" value="CCR4-NOT TRANSCRIPTIONAL COMPLEX SUBUNIT CAF120-RELATED"/>
    <property type="match status" value="1"/>
</dbReference>
<evidence type="ECO:0000256" key="3">
    <source>
        <dbReference type="ARBA" id="ARBA00022777"/>
    </source>
</evidence>
<gene>
    <name evidence="8" type="ORF">CBR_g36775</name>
</gene>
<evidence type="ECO:0000313" key="9">
    <source>
        <dbReference type="Proteomes" id="UP000265515"/>
    </source>
</evidence>